<evidence type="ECO:0000259" key="3">
    <source>
        <dbReference type="Pfam" id="PF01551"/>
    </source>
</evidence>
<dbReference type="Proteomes" id="UP001501057">
    <property type="component" value="Unassembled WGS sequence"/>
</dbReference>
<proteinExistence type="predicted"/>
<dbReference type="PANTHER" id="PTHR21666:SF289">
    <property type="entry name" value="L-ALA--D-GLU ENDOPEPTIDASE"/>
    <property type="match status" value="1"/>
</dbReference>
<dbReference type="PANTHER" id="PTHR21666">
    <property type="entry name" value="PEPTIDASE-RELATED"/>
    <property type="match status" value="1"/>
</dbReference>
<dbReference type="Gene3D" id="2.70.70.10">
    <property type="entry name" value="Glucose Permease (Domain IIA)"/>
    <property type="match status" value="2"/>
</dbReference>
<dbReference type="RefSeq" id="WP_344198577.1">
    <property type="nucleotide sequence ID" value="NZ_BAAAME010000002.1"/>
</dbReference>
<reference evidence="4 5" key="1">
    <citation type="journal article" date="2019" name="Int. J. Syst. Evol. Microbiol.">
        <title>The Global Catalogue of Microorganisms (GCM) 10K type strain sequencing project: providing services to taxonomists for standard genome sequencing and annotation.</title>
        <authorList>
            <consortium name="The Broad Institute Genomics Platform"/>
            <consortium name="The Broad Institute Genome Sequencing Center for Infectious Disease"/>
            <person name="Wu L."/>
            <person name="Ma J."/>
        </authorList>
    </citation>
    <scope>NUCLEOTIDE SEQUENCE [LARGE SCALE GENOMIC DNA]</scope>
    <source>
        <strain evidence="4 5">JCM 13518</strain>
    </source>
</reference>
<evidence type="ECO:0000313" key="4">
    <source>
        <dbReference type="EMBL" id="GAA1732134.1"/>
    </source>
</evidence>
<evidence type="ECO:0000256" key="2">
    <source>
        <dbReference type="SAM" id="MobiDB-lite"/>
    </source>
</evidence>
<accession>A0ABN2JM97</accession>
<gene>
    <name evidence="4" type="ORF">GCM10009710_10990</name>
</gene>
<evidence type="ECO:0000256" key="1">
    <source>
        <dbReference type="ARBA" id="ARBA00022729"/>
    </source>
</evidence>
<dbReference type="InterPro" id="IPR016047">
    <property type="entry name" value="M23ase_b-sheet_dom"/>
</dbReference>
<sequence length="319" mass="32050">MPTPSHAPSPRSLRATPPRWSGRSLRVPSLAAVVVASLAAGSVPAVGADDAWVWPLDRPAVDRAFEAPPTPYAAGHRGVDLRGAPGEVVVAVAPGTVTFVGDVAGTPVVTVGHGAERSTYQPVAASVEVGRSVDAGETIGTLLPGHRGCGAAACLHLGRVAGETYLDPSLLLAGRYRLISPDGPPPTPPRRGDGALSPPVDAPLTSAFGRRVHPVTGQPRQHDGLDFGAPCGTPVAAAAAGTVVRAGHAGGYGLRVEVDHGGGRVTSYSHLSSAQVAVGSVVTQGQPVARVGTTGVSTGCHLHFSVHDGGTAVDPAPLL</sequence>
<feature type="domain" description="M23ase beta-sheet core" evidence="3">
    <location>
        <begin position="221"/>
        <end position="315"/>
    </location>
</feature>
<protein>
    <recommendedName>
        <fullName evidence="3">M23ase beta-sheet core domain-containing protein</fullName>
    </recommendedName>
</protein>
<dbReference type="SUPFAM" id="SSF51261">
    <property type="entry name" value="Duplicated hybrid motif"/>
    <property type="match status" value="2"/>
</dbReference>
<dbReference type="Pfam" id="PF01551">
    <property type="entry name" value="Peptidase_M23"/>
    <property type="match status" value="2"/>
</dbReference>
<evidence type="ECO:0000313" key="5">
    <source>
        <dbReference type="Proteomes" id="UP001501057"/>
    </source>
</evidence>
<organism evidence="4 5">
    <name type="scientific">Aeromicrobium alkaliterrae</name>
    <dbReference type="NCBI Taxonomy" id="302168"/>
    <lineage>
        <taxon>Bacteria</taxon>
        <taxon>Bacillati</taxon>
        <taxon>Actinomycetota</taxon>
        <taxon>Actinomycetes</taxon>
        <taxon>Propionibacteriales</taxon>
        <taxon>Nocardioidaceae</taxon>
        <taxon>Aeromicrobium</taxon>
    </lineage>
</organism>
<dbReference type="InterPro" id="IPR011055">
    <property type="entry name" value="Dup_hybrid_motif"/>
</dbReference>
<dbReference type="EMBL" id="BAAAME010000002">
    <property type="protein sequence ID" value="GAA1732134.1"/>
    <property type="molecule type" value="Genomic_DNA"/>
</dbReference>
<feature type="domain" description="M23ase beta-sheet core" evidence="3">
    <location>
        <begin position="75"/>
        <end position="168"/>
    </location>
</feature>
<keyword evidence="5" id="KW-1185">Reference proteome</keyword>
<dbReference type="InterPro" id="IPR050570">
    <property type="entry name" value="Cell_wall_metabolism_enzyme"/>
</dbReference>
<feature type="region of interest" description="Disordered" evidence="2">
    <location>
        <begin position="1"/>
        <end position="21"/>
    </location>
</feature>
<dbReference type="CDD" id="cd12797">
    <property type="entry name" value="M23_peptidase"/>
    <property type="match status" value="1"/>
</dbReference>
<name>A0ABN2JM97_9ACTN</name>
<comment type="caution">
    <text evidence="4">The sequence shown here is derived from an EMBL/GenBank/DDBJ whole genome shotgun (WGS) entry which is preliminary data.</text>
</comment>
<keyword evidence="1" id="KW-0732">Signal</keyword>